<feature type="region of interest" description="Disordered" evidence="1">
    <location>
        <begin position="1"/>
        <end position="80"/>
    </location>
</feature>
<name>A0A9N9IDS9_9GLOM</name>
<feature type="compositionally biased region" description="Basic and acidic residues" evidence="1">
    <location>
        <begin position="14"/>
        <end position="27"/>
    </location>
</feature>
<dbReference type="Pfam" id="PF10346">
    <property type="entry name" value="Con-6"/>
    <property type="match status" value="1"/>
</dbReference>
<protein>
    <submittedName>
        <fullName evidence="2">17778_t:CDS:1</fullName>
    </submittedName>
</protein>
<gene>
    <name evidence="2" type="ORF">DERYTH_LOCUS15157</name>
</gene>
<evidence type="ECO:0000256" key="1">
    <source>
        <dbReference type="SAM" id="MobiDB-lite"/>
    </source>
</evidence>
<sequence>MADQEIPESQAQRVRSDTHESRSEKSYKAAAHNPTVSHEARVSAANKLSELHEQRTGEKIDPHHEASIGDKKAETRDTQQ</sequence>
<reference evidence="2" key="1">
    <citation type="submission" date="2021-06" db="EMBL/GenBank/DDBJ databases">
        <authorList>
            <person name="Kallberg Y."/>
            <person name="Tangrot J."/>
            <person name="Rosling A."/>
        </authorList>
    </citation>
    <scope>NUCLEOTIDE SEQUENCE</scope>
    <source>
        <strain evidence="2">MA453B</strain>
    </source>
</reference>
<comment type="caution">
    <text evidence="2">The sequence shown here is derived from an EMBL/GenBank/DDBJ whole genome shotgun (WGS) entry which is preliminary data.</text>
</comment>
<proteinExistence type="predicted"/>
<dbReference type="InterPro" id="IPR018824">
    <property type="entry name" value="Conidiation-specific_6"/>
</dbReference>
<evidence type="ECO:0000313" key="3">
    <source>
        <dbReference type="Proteomes" id="UP000789405"/>
    </source>
</evidence>
<dbReference type="AlphaFoldDB" id="A0A9N9IDS9"/>
<dbReference type="OrthoDB" id="2365719at2759"/>
<organism evidence="2 3">
    <name type="scientific">Dentiscutata erythropus</name>
    <dbReference type="NCBI Taxonomy" id="1348616"/>
    <lineage>
        <taxon>Eukaryota</taxon>
        <taxon>Fungi</taxon>
        <taxon>Fungi incertae sedis</taxon>
        <taxon>Mucoromycota</taxon>
        <taxon>Glomeromycotina</taxon>
        <taxon>Glomeromycetes</taxon>
        <taxon>Diversisporales</taxon>
        <taxon>Gigasporaceae</taxon>
        <taxon>Dentiscutata</taxon>
    </lineage>
</organism>
<accession>A0A9N9IDS9</accession>
<evidence type="ECO:0000313" key="2">
    <source>
        <dbReference type="EMBL" id="CAG8731405.1"/>
    </source>
</evidence>
<dbReference type="EMBL" id="CAJVPY010012045">
    <property type="protein sequence ID" value="CAG8731405.1"/>
    <property type="molecule type" value="Genomic_DNA"/>
</dbReference>
<keyword evidence="3" id="KW-1185">Reference proteome</keyword>
<dbReference type="Proteomes" id="UP000789405">
    <property type="component" value="Unassembled WGS sequence"/>
</dbReference>
<feature type="compositionally biased region" description="Basic and acidic residues" evidence="1">
    <location>
        <begin position="49"/>
        <end position="80"/>
    </location>
</feature>